<dbReference type="Gene3D" id="3.20.20.140">
    <property type="entry name" value="Metal-dependent hydrolases"/>
    <property type="match status" value="1"/>
</dbReference>
<proteinExistence type="predicted"/>
<accession>A0A0X3BMN6</accession>
<dbReference type="PANTHER" id="PTHR42924">
    <property type="entry name" value="EXONUCLEASE"/>
    <property type="match status" value="1"/>
</dbReference>
<sequence length="215" mass="23482">MTQPVPRAPNKTVLLDMHVHSDYSIDSVVSVGAIVRAWERSGILPLVCDHNSIAGSREVYARIRRQDPDILEILAEEILTRDGEIIGAFLTEEIPPGLSAAETLDAIDDQGALSIVPHPFCTHRLCTIDQGVLQDVIDRIDIVEGYNARNRSPEADIESRAFAGEHKKPVSAGSDAHTHIEFAGALVAVAPFEGPEDLLLNLKDAPVWCRPANER</sequence>
<dbReference type="KEGG" id="mema:MMAB1_1946"/>
<evidence type="ECO:0008006" key="3">
    <source>
        <dbReference type="Google" id="ProtNLM"/>
    </source>
</evidence>
<dbReference type="Proteomes" id="UP000069850">
    <property type="component" value="Chromosome 1"/>
</dbReference>
<dbReference type="PANTHER" id="PTHR42924:SF3">
    <property type="entry name" value="POLYMERASE_HISTIDINOL PHOSPHATASE N-TERMINAL DOMAIN-CONTAINING PROTEIN"/>
    <property type="match status" value="1"/>
</dbReference>
<reference evidence="1 2" key="1">
    <citation type="submission" date="2016-01" db="EMBL/GenBank/DDBJ databases">
        <authorList>
            <person name="Manzoor S."/>
        </authorList>
    </citation>
    <scope>NUCLEOTIDE SEQUENCE [LARGE SCALE GENOMIC DNA]</scope>
    <source>
        <strain evidence="1">Methanoculleus sp MAB1</strain>
    </source>
</reference>
<dbReference type="GO" id="GO:0004534">
    <property type="term" value="F:5'-3' RNA exonuclease activity"/>
    <property type="evidence" value="ECO:0007669"/>
    <property type="project" value="TreeGrafter"/>
</dbReference>
<dbReference type="AlphaFoldDB" id="A0A0X3BMN6"/>
<dbReference type="InterPro" id="IPR052018">
    <property type="entry name" value="PHP_domain"/>
</dbReference>
<dbReference type="EMBL" id="LT158599">
    <property type="protein sequence ID" value="CVK33159.1"/>
    <property type="molecule type" value="Genomic_DNA"/>
</dbReference>
<organism evidence="1 2">
    <name type="scientific">Methanoculleus bourgensis</name>
    <dbReference type="NCBI Taxonomy" id="83986"/>
    <lineage>
        <taxon>Archaea</taxon>
        <taxon>Methanobacteriati</taxon>
        <taxon>Methanobacteriota</taxon>
        <taxon>Stenosarchaea group</taxon>
        <taxon>Methanomicrobia</taxon>
        <taxon>Methanomicrobiales</taxon>
        <taxon>Methanomicrobiaceae</taxon>
        <taxon>Methanoculleus</taxon>
    </lineage>
</organism>
<dbReference type="OrthoDB" id="63337at2157"/>
<dbReference type="GO" id="GO:0035312">
    <property type="term" value="F:5'-3' DNA exonuclease activity"/>
    <property type="evidence" value="ECO:0007669"/>
    <property type="project" value="TreeGrafter"/>
</dbReference>
<evidence type="ECO:0000313" key="2">
    <source>
        <dbReference type="Proteomes" id="UP000069850"/>
    </source>
</evidence>
<dbReference type="RefSeq" id="WP_062263941.1">
    <property type="nucleotide sequence ID" value="NZ_LT158599.1"/>
</dbReference>
<dbReference type="SUPFAM" id="SSF89550">
    <property type="entry name" value="PHP domain-like"/>
    <property type="match status" value="1"/>
</dbReference>
<dbReference type="InterPro" id="IPR016195">
    <property type="entry name" value="Pol/histidinol_Pase-like"/>
</dbReference>
<name>A0A0X3BMN6_9EURY</name>
<gene>
    <name evidence="1" type="ORF">MMAB1_1946</name>
</gene>
<dbReference type="GeneID" id="27137691"/>
<protein>
    <recommendedName>
        <fullName evidence="3">PHP domain-containing protein</fullName>
    </recommendedName>
</protein>
<evidence type="ECO:0000313" key="1">
    <source>
        <dbReference type="EMBL" id="CVK33159.1"/>
    </source>
</evidence>
<dbReference type="CDD" id="cd07432">
    <property type="entry name" value="PHP_HisPPase"/>
    <property type="match status" value="1"/>
</dbReference>